<reference evidence="5 6" key="1">
    <citation type="submission" date="2016-05" db="EMBL/GenBank/DDBJ databases">
        <title>Draft Genome Sequence of Algibacter sp. Strain SK-16 Isolated from the Surface Water of Aburatsubo Inlet.</title>
        <authorList>
            <person name="Wong S.-K."/>
            <person name="Yoshizawa S."/>
            <person name="Nakajima Y."/>
            <person name="Ogura Y."/>
            <person name="Tetsuya H."/>
            <person name="Hamasaki K."/>
        </authorList>
    </citation>
    <scope>NUCLEOTIDE SEQUENCE [LARGE SCALE GENOMIC DNA]</scope>
    <source>
        <strain evidence="5 6">SK-16</strain>
    </source>
</reference>
<dbReference type="InterPro" id="IPR018060">
    <property type="entry name" value="HTH_AraC"/>
</dbReference>
<evidence type="ECO:0000256" key="3">
    <source>
        <dbReference type="ARBA" id="ARBA00023163"/>
    </source>
</evidence>
<feature type="domain" description="HTH araC/xylS-type" evidence="4">
    <location>
        <begin position="5"/>
        <end position="103"/>
    </location>
</feature>
<organism evidence="5 6">
    <name type="scientific">Flavivirga aquatica</name>
    <dbReference type="NCBI Taxonomy" id="1849968"/>
    <lineage>
        <taxon>Bacteria</taxon>
        <taxon>Pseudomonadati</taxon>
        <taxon>Bacteroidota</taxon>
        <taxon>Flavobacteriia</taxon>
        <taxon>Flavobacteriales</taxon>
        <taxon>Flavobacteriaceae</taxon>
        <taxon>Flavivirga</taxon>
    </lineage>
</organism>
<proteinExistence type="predicted"/>
<dbReference type="PROSITE" id="PS00041">
    <property type="entry name" value="HTH_ARAC_FAMILY_1"/>
    <property type="match status" value="1"/>
</dbReference>
<accession>A0A1E5SI40</accession>
<sequence>MEILEKFKDLIDKHFIDKHDIAFYEKELGVKPKYLSKLSKKHNASPPCQILLQKQIDHSKYLLEHTKKTVKEISYEMNFSDPYYFSKIFKSKAGMSPTKYRKSKE</sequence>
<dbReference type="STRING" id="1849968.A8C32_05940"/>
<dbReference type="PANTHER" id="PTHR43280">
    <property type="entry name" value="ARAC-FAMILY TRANSCRIPTIONAL REGULATOR"/>
    <property type="match status" value="1"/>
</dbReference>
<dbReference type="GO" id="GO:0043565">
    <property type="term" value="F:sequence-specific DNA binding"/>
    <property type="evidence" value="ECO:0007669"/>
    <property type="project" value="InterPro"/>
</dbReference>
<dbReference type="GO" id="GO:0003700">
    <property type="term" value="F:DNA-binding transcription factor activity"/>
    <property type="evidence" value="ECO:0007669"/>
    <property type="project" value="InterPro"/>
</dbReference>
<dbReference type="SMART" id="SM00342">
    <property type="entry name" value="HTH_ARAC"/>
    <property type="match status" value="1"/>
</dbReference>
<dbReference type="SUPFAM" id="SSF46689">
    <property type="entry name" value="Homeodomain-like"/>
    <property type="match status" value="1"/>
</dbReference>
<dbReference type="EMBL" id="MDJD01000054">
    <property type="protein sequence ID" value="OEJ98736.1"/>
    <property type="molecule type" value="Genomic_DNA"/>
</dbReference>
<dbReference type="Pfam" id="PF12833">
    <property type="entry name" value="HTH_18"/>
    <property type="match status" value="1"/>
</dbReference>
<evidence type="ECO:0000259" key="4">
    <source>
        <dbReference type="PROSITE" id="PS01124"/>
    </source>
</evidence>
<dbReference type="OrthoDB" id="2666928at2"/>
<protein>
    <recommendedName>
        <fullName evidence="4">HTH araC/xylS-type domain-containing protein</fullName>
    </recommendedName>
</protein>
<dbReference type="RefSeq" id="WP_069831420.1">
    <property type="nucleotide sequence ID" value="NZ_MDJD01000054.1"/>
</dbReference>
<dbReference type="InterPro" id="IPR009057">
    <property type="entry name" value="Homeodomain-like_sf"/>
</dbReference>
<dbReference type="InterPro" id="IPR020449">
    <property type="entry name" value="Tscrpt_reg_AraC-type_HTH"/>
</dbReference>
<keyword evidence="2" id="KW-0238">DNA-binding</keyword>
<evidence type="ECO:0000313" key="6">
    <source>
        <dbReference type="Proteomes" id="UP000095713"/>
    </source>
</evidence>
<dbReference type="PRINTS" id="PR00032">
    <property type="entry name" value="HTHARAC"/>
</dbReference>
<dbReference type="PROSITE" id="PS01124">
    <property type="entry name" value="HTH_ARAC_FAMILY_2"/>
    <property type="match status" value="1"/>
</dbReference>
<gene>
    <name evidence="5" type="ORF">A8C32_05940</name>
</gene>
<name>A0A1E5SI40_9FLAO</name>
<dbReference type="Gene3D" id="1.10.10.60">
    <property type="entry name" value="Homeodomain-like"/>
    <property type="match status" value="1"/>
</dbReference>
<keyword evidence="3" id="KW-0804">Transcription</keyword>
<evidence type="ECO:0000256" key="1">
    <source>
        <dbReference type="ARBA" id="ARBA00023015"/>
    </source>
</evidence>
<keyword evidence="1" id="KW-0805">Transcription regulation</keyword>
<keyword evidence="6" id="KW-1185">Reference proteome</keyword>
<evidence type="ECO:0000256" key="2">
    <source>
        <dbReference type="ARBA" id="ARBA00023125"/>
    </source>
</evidence>
<evidence type="ECO:0000313" key="5">
    <source>
        <dbReference type="EMBL" id="OEJ98736.1"/>
    </source>
</evidence>
<dbReference type="InterPro" id="IPR018062">
    <property type="entry name" value="HTH_AraC-typ_CS"/>
</dbReference>
<dbReference type="PANTHER" id="PTHR43280:SF32">
    <property type="entry name" value="TRANSCRIPTIONAL REGULATORY PROTEIN"/>
    <property type="match status" value="1"/>
</dbReference>
<comment type="caution">
    <text evidence="5">The sequence shown here is derived from an EMBL/GenBank/DDBJ whole genome shotgun (WGS) entry which is preliminary data.</text>
</comment>
<dbReference type="Proteomes" id="UP000095713">
    <property type="component" value="Unassembled WGS sequence"/>
</dbReference>
<dbReference type="AlphaFoldDB" id="A0A1E5SI40"/>